<feature type="transmembrane region" description="Helical" evidence="1">
    <location>
        <begin position="61"/>
        <end position="88"/>
    </location>
</feature>
<dbReference type="RefSeq" id="WP_206643970.1">
    <property type="nucleotide sequence ID" value="NZ_CP071247.1"/>
</dbReference>
<evidence type="ECO:0000313" key="2">
    <source>
        <dbReference type="EMBL" id="QSP94751.1"/>
    </source>
</evidence>
<feature type="transmembrane region" description="Helical" evidence="1">
    <location>
        <begin position="239"/>
        <end position="257"/>
    </location>
</feature>
<dbReference type="InterPro" id="IPR018688">
    <property type="entry name" value="PpoB2-like"/>
</dbReference>
<dbReference type="Proteomes" id="UP000663555">
    <property type="component" value="Chromosome"/>
</dbReference>
<keyword evidence="3" id="KW-1185">Reference proteome</keyword>
<name>A0ABX7MUK0_9GAMM</name>
<feature type="transmembrane region" description="Helical" evidence="1">
    <location>
        <begin position="196"/>
        <end position="227"/>
    </location>
</feature>
<keyword evidence="1" id="KW-0812">Transmembrane</keyword>
<feature type="transmembrane region" description="Helical" evidence="1">
    <location>
        <begin position="140"/>
        <end position="158"/>
    </location>
</feature>
<evidence type="ECO:0000256" key="1">
    <source>
        <dbReference type="SAM" id="Phobius"/>
    </source>
</evidence>
<feature type="transmembrane region" description="Helical" evidence="1">
    <location>
        <begin position="20"/>
        <end position="41"/>
    </location>
</feature>
<keyword evidence="1" id="KW-0472">Membrane</keyword>
<dbReference type="EMBL" id="CP071247">
    <property type="protein sequence ID" value="QSP94751.1"/>
    <property type="molecule type" value="Genomic_DNA"/>
</dbReference>
<proteinExistence type="predicted"/>
<dbReference type="Pfam" id="PF09948">
    <property type="entry name" value="PpoB2"/>
    <property type="match status" value="1"/>
</dbReference>
<accession>A0ABX7MUK0</accession>
<sequence length="259" mass="27880">MAIGDNIRLVAKGSLRGSRITLAGLLAITVLAWLYLIGMASDMDAMATGGMVTFHHWTVSYFILMLVMWIIMMIAMMMPSAAPMVLLYRQVARRNRLPAVLGTLAFIGGYLLVWSAFSLFATALQWLLEELALLSPMMRSQSALFSGALLIAAGVYQFSSFKQACLKRCRGPLLFITRYWRPGVTGAAEMGVRHGIFCVGCCGALMLLLFVGGVMDLTVIAVIAAVVLLEKLMPGGDRWARAIGGLAIVLGGVLIVAGT</sequence>
<evidence type="ECO:0000313" key="3">
    <source>
        <dbReference type="Proteomes" id="UP000663555"/>
    </source>
</evidence>
<feature type="transmembrane region" description="Helical" evidence="1">
    <location>
        <begin position="100"/>
        <end position="128"/>
    </location>
</feature>
<protein>
    <submittedName>
        <fullName evidence="2">DUF2182 domain-containing protein</fullName>
    </submittedName>
</protein>
<gene>
    <name evidence="2" type="ORF">LPB19_16520</name>
</gene>
<keyword evidence="1" id="KW-1133">Transmembrane helix</keyword>
<reference evidence="2 3" key="1">
    <citation type="submission" date="2021-03" db="EMBL/GenBank/DDBJ databases">
        <title>Genome sequencing of Marinobacter sp. LPB0319.</title>
        <authorList>
            <person name="Kim J."/>
        </authorList>
    </citation>
    <scope>NUCLEOTIDE SEQUENCE [LARGE SCALE GENOMIC DNA]</scope>
    <source>
        <strain evidence="2 3">LPB0319</strain>
    </source>
</reference>
<organism evidence="2 3">
    <name type="scientific">Marinobacter salinisoli</name>
    <dbReference type="NCBI Taxonomy" id="2769486"/>
    <lineage>
        <taxon>Bacteria</taxon>
        <taxon>Pseudomonadati</taxon>
        <taxon>Pseudomonadota</taxon>
        <taxon>Gammaproteobacteria</taxon>
        <taxon>Pseudomonadales</taxon>
        <taxon>Marinobacteraceae</taxon>
        <taxon>Marinobacter</taxon>
    </lineage>
</organism>